<organism evidence="2 3">
    <name type="scientific">Psychroflexus torquis (strain ATCC 700755 / CIP 106069 / ACAM 623)</name>
    <dbReference type="NCBI Taxonomy" id="313595"/>
    <lineage>
        <taxon>Bacteria</taxon>
        <taxon>Pseudomonadati</taxon>
        <taxon>Bacteroidota</taxon>
        <taxon>Flavobacteriia</taxon>
        <taxon>Flavobacteriales</taxon>
        <taxon>Flavobacteriaceae</taxon>
        <taxon>Psychroflexus</taxon>
    </lineage>
</organism>
<dbReference type="HOGENOM" id="CLU_109673_0_0_10"/>
<protein>
    <submittedName>
        <fullName evidence="2">PIN domain superfamily protein</fullName>
    </submittedName>
</protein>
<dbReference type="eggNOG" id="COG1848">
    <property type="taxonomic scope" value="Bacteria"/>
</dbReference>
<dbReference type="Gene3D" id="3.40.50.1010">
    <property type="entry name" value="5'-nuclease"/>
    <property type="match status" value="1"/>
</dbReference>
<reference evidence="2" key="2">
    <citation type="submission" date="2012-09" db="EMBL/GenBank/DDBJ databases">
        <title>The complete sequence of Psychroflexus torquis an extreme psychrophile from sea-ice that is stimulated by light.</title>
        <authorList>
            <person name="Feng S."/>
            <person name="Powell S.M."/>
            <person name="Bowman J.P."/>
        </authorList>
    </citation>
    <scope>NUCLEOTIDE SEQUENCE [LARGE SCALE GENOMIC DNA]</scope>
    <source>
        <strain evidence="2">ATCC 700755</strain>
    </source>
</reference>
<name>K4IGD7_PSYTT</name>
<reference evidence="2" key="1">
    <citation type="submission" date="2006-03" db="EMBL/GenBank/DDBJ databases">
        <authorList>
            <person name="Bowman J."/>
            <person name="Ferriera S."/>
            <person name="Johnson J."/>
            <person name="Kravitz S."/>
            <person name="Halpern A."/>
            <person name="Remington K."/>
            <person name="Beeson K."/>
            <person name="Tran B."/>
            <person name="Rogers Y.-H."/>
            <person name="Friedman R."/>
            <person name="Venter J.C."/>
        </authorList>
    </citation>
    <scope>NUCLEOTIDE SEQUENCE [LARGE SCALE GENOMIC DNA]</scope>
    <source>
        <strain evidence="2">ATCC 700755</strain>
    </source>
</reference>
<dbReference type="Pfam" id="PF01850">
    <property type="entry name" value="PIN"/>
    <property type="match status" value="1"/>
</dbReference>
<evidence type="ECO:0000313" key="3">
    <source>
        <dbReference type="Proteomes" id="UP000008514"/>
    </source>
</evidence>
<evidence type="ECO:0000259" key="1">
    <source>
        <dbReference type="Pfam" id="PF01850"/>
    </source>
</evidence>
<gene>
    <name evidence="2" type="ordered locus">P700755_002848</name>
</gene>
<keyword evidence="3" id="KW-1185">Reference proteome</keyword>
<dbReference type="SUPFAM" id="SSF88723">
    <property type="entry name" value="PIN domain-like"/>
    <property type="match status" value="1"/>
</dbReference>
<dbReference type="AlphaFoldDB" id="K4IGD7"/>
<dbReference type="Proteomes" id="UP000008514">
    <property type="component" value="Chromosome"/>
</dbReference>
<dbReference type="STRING" id="313595.P700755_002848"/>
<dbReference type="InterPro" id="IPR029060">
    <property type="entry name" value="PIN-like_dom_sf"/>
</dbReference>
<dbReference type="KEGG" id="ptq:P700755_002848"/>
<feature type="domain" description="PIN" evidence="1">
    <location>
        <begin position="21"/>
        <end position="171"/>
    </location>
</feature>
<dbReference type="EMBL" id="CP003879">
    <property type="protein sequence ID" value="AFU69562.1"/>
    <property type="molecule type" value="Genomic_DNA"/>
</dbReference>
<dbReference type="InterPro" id="IPR002716">
    <property type="entry name" value="PIN_dom"/>
</dbReference>
<evidence type="ECO:0000313" key="2">
    <source>
        <dbReference type="EMBL" id="AFU69562.1"/>
    </source>
</evidence>
<sequence>MKRYMAKINIDDFTPKVTQSYFLDTNVWLLLYGDIANFQRREQAKYSKVLKTFIDRDCSVFLTSNIISEFSNVLLQKSFKEWKSKSENVGRRFKDDFVRTSVYADQVELITTLVLKITKLPCVQRIPDDFNAVDLNLILEKFKIIDFNDAYIAEICKRKSLKLITNDRDFFSLESEIDIVSALA</sequence>
<accession>K4IGD7</accession>
<proteinExistence type="predicted"/>